<dbReference type="EMBL" id="JANAKD010001124">
    <property type="protein sequence ID" value="KAJ3483081.1"/>
    <property type="molecule type" value="Genomic_DNA"/>
</dbReference>
<protein>
    <submittedName>
        <fullName evidence="1">Uncharacterized protein</fullName>
    </submittedName>
</protein>
<evidence type="ECO:0000313" key="2">
    <source>
        <dbReference type="Proteomes" id="UP001148737"/>
    </source>
</evidence>
<proteinExistence type="predicted"/>
<dbReference type="Proteomes" id="UP001148737">
    <property type="component" value="Unassembled WGS sequence"/>
</dbReference>
<evidence type="ECO:0000313" key="1">
    <source>
        <dbReference type="EMBL" id="KAJ3483081.1"/>
    </source>
</evidence>
<comment type="caution">
    <text evidence="1">The sequence shown here is derived from an EMBL/GenBank/DDBJ whole genome shotgun (WGS) entry which is preliminary data.</text>
</comment>
<gene>
    <name evidence="1" type="ORF">NLG97_g7392</name>
</gene>
<reference evidence="1" key="1">
    <citation type="submission" date="2022-07" db="EMBL/GenBank/DDBJ databases">
        <title>Genome Sequence of Lecanicillium saksenae.</title>
        <authorList>
            <person name="Buettner E."/>
        </authorList>
    </citation>
    <scope>NUCLEOTIDE SEQUENCE</scope>
    <source>
        <strain evidence="1">VT-O1</strain>
    </source>
</reference>
<keyword evidence="2" id="KW-1185">Reference proteome</keyword>
<name>A0ACC1QNS6_9HYPO</name>
<accession>A0ACC1QNS6</accession>
<organism evidence="1 2">
    <name type="scientific">Lecanicillium saksenae</name>
    <dbReference type="NCBI Taxonomy" id="468837"/>
    <lineage>
        <taxon>Eukaryota</taxon>
        <taxon>Fungi</taxon>
        <taxon>Dikarya</taxon>
        <taxon>Ascomycota</taxon>
        <taxon>Pezizomycotina</taxon>
        <taxon>Sordariomycetes</taxon>
        <taxon>Hypocreomycetidae</taxon>
        <taxon>Hypocreales</taxon>
        <taxon>Cordycipitaceae</taxon>
        <taxon>Lecanicillium</taxon>
    </lineage>
</organism>
<sequence>MLVKTLIASALAATAFGVSIPKSGHMSCGTAPPTAAQLAAHKAMAITEEKTGAAKRSPASVQYIDTYVHVVSNSSDSSTAPNWYLSRAQIDSQMAVLNQYFNGTGYQYTLKDVDWTVNAIWAVTATDDSTTAMKTALRKGNYQTLNLYYVTDISGSHTNTGFCNFPFANASSRAGWLASDGCVMSAWTAPGGDSPWFSTGRITVHEVGHWHNLLHTFEGDSCTGTGDLVSDTPAQRSASSGCPTGRDSCPRLAGLDPINNHMDYTDDTCKTEFTPGQIARMQSSWTTYRA</sequence>